<dbReference type="Pfam" id="PF13193">
    <property type="entry name" value="AMP-binding_C"/>
    <property type="match status" value="1"/>
</dbReference>
<keyword evidence="2" id="KW-0436">Ligase</keyword>
<protein>
    <submittedName>
        <fullName evidence="5">Class I adenylate-forming enzyme family protein</fullName>
    </submittedName>
</protein>
<proteinExistence type="inferred from homology"/>
<dbReference type="InterPro" id="IPR020845">
    <property type="entry name" value="AMP-binding_CS"/>
</dbReference>
<dbReference type="EMBL" id="CP163441">
    <property type="protein sequence ID" value="XDQ47157.1"/>
    <property type="molecule type" value="Genomic_DNA"/>
</dbReference>
<dbReference type="InterPro" id="IPR025110">
    <property type="entry name" value="AMP-bd_C"/>
</dbReference>
<feature type="domain" description="AMP-dependent synthetase/ligase" evidence="3">
    <location>
        <begin position="14"/>
        <end position="347"/>
    </location>
</feature>
<evidence type="ECO:0000256" key="2">
    <source>
        <dbReference type="ARBA" id="ARBA00022598"/>
    </source>
</evidence>
<dbReference type="AlphaFoldDB" id="A0AB39QU34"/>
<dbReference type="Pfam" id="PF00501">
    <property type="entry name" value="AMP-binding"/>
    <property type="match status" value="1"/>
</dbReference>
<evidence type="ECO:0000313" key="5">
    <source>
        <dbReference type="EMBL" id="XDQ47157.1"/>
    </source>
</evidence>
<evidence type="ECO:0000256" key="1">
    <source>
        <dbReference type="ARBA" id="ARBA00006432"/>
    </source>
</evidence>
<dbReference type="FunFam" id="3.30.300.30:FF:000008">
    <property type="entry name" value="2,3-dihydroxybenzoate-AMP ligase"/>
    <property type="match status" value="1"/>
</dbReference>
<reference evidence="5" key="1">
    <citation type="submission" date="2024-07" db="EMBL/GenBank/DDBJ databases">
        <authorList>
            <person name="Yu S.T."/>
        </authorList>
    </citation>
    <scope>NUCLEOTIDE SEQUENCE</scope>
    <source>
        <strain evidence="5">R39</strain>
    </source>
</reference>
<accession>A0AB39QU34</accession>
<evidence type="ECO:0000259" key="3">
    <source>
        <dbReference type="Pfam" id="PF00501"/>
    </source>
</evidence>
<dbReference type="GO" id="GO:0006631">
    <property type="term" value="P:fatty acid metabolic process"/>
    <property type="evidence" value="ECO:0007669"/>
    <property type="project" value="TreeGrafter"/>
</dbReference>
<dbReference type="GO" id="GO:0031956">
    <property type="term" value="F:medium-chain fatty acid-CoA ligase activity"/>
    <property type="evidence" value="ECO:0007669"/>
    <property type="project" value="TreeGrafter"/>
</dbReference>
<dbReference type="Gene3D" id="3.30.300.30">
    <property type="match status" value="1"/>
</dbReference>
<organism evidence="5">
    <name type="scientific">Streptomyces sp. R39</name>
    <dbReference type="NCBI Taxonomy" id="3238631"/>
    <lineage>
        <taxon>Bacteria</taxon>
        <taxon>Bacillati</taxon>
        <taxon>Actinomycetota</taxon>
        <taxon>Actinomycetes</taxon>
        <taxon>Kitasatosporales</taxon>
        <taxon>Streptomycetaceae</taxon>
        <taxon>Streptomyces</taxon>
    </lineage>
</organism>
<sequence length="489" mass="52438">MTPPAYLPWSAEPAHADRPCVRDERHQLTYAEFAAWVEAAAEQFAERGIGRGSVVAVMLPNRVELLVAMAAAWRLGAAATPINPAFTAEEAGYQIQDADSALVVNAGPDAPDGGRPGLPVDELRRVPSGAPLPAAHTSPDELALLVYTSGSTGRPKGVMLDHANLEAMTSMMADLMRLTADDHCLLFLPLFHVNAICVSFLSPMRTGAQLTLLGRFTVDGLLDAVERYRPTYFSGVPTIYAMLLAQPRDADFSSVRFAACGAAPASKDLLDAVEARFGFVLAEGYGLTECTCAATSNRWWDERKVGTVGPAFPGVRVEIMDAAGTILPRGERGEVVIQGPHVMRGYLGRPEATAETLRGGWLHTGDVGVLDEDGYLRIVDRIKDMIIRGGENIYPQEIEAVLLSREGVFEAAVIGRPDERFGEVPFAYVSLRPGAAVTGQDLIEACAANLARYKVPVGVRVLDALPKNPVGKTDKPALRRQHGTVTTGA</sequence>
<dbReference type="InterPro" id="IPR000873">
    <property type="entry name" value="AMP-dep_synth/lig_dom"/>
</dbReference>
<dbReference type="InterPro" id="IPR042099">
    <property type="entry name" value="ANL_N_sf"/>
</dbReference>
<dbReference type="SUPFAM" id="SSF56801">
    <property type="entry name" value="Acetyl-CoA synthetase-like"/>
    <property type="match status" value="1"/>
</dbReference>
<gene>
    <name evidence="5" type="ORF">AB5J52_35560</name>
</gene>
<dbReference type="Gene3D" id="3.40.50.12780">
    <property type="entry name" value="N-terminal domain of ligase-like"/>
    <property type="match status" value="1"/>
</dbReference>
<evidence type="ECO:0000259" key="4">
    <source>
        <dbReference type="Pfam" id="PF13193"/>
    </source>
</evidence>
<dbReference type="PROSITE" id="PS00455">
    <property type="entry name" value="AMP_BINDING"/>
    <property type="match status" value="1"/>
</dbReference>
<dbReference type="PANTHER" id="PTHR43201">
    <property type="entry name" value="ACYL-COA SYNTHETASE"/>
    <property type="match status" value="1"/>
</dbReference>
<dbReference type="InterPro" id="IPR045851">
    <property type="entry name" value="AMP-bd_C_sf"/>
</dbReference>
<dbReference type="RefSeq" id="WP_369226137.1">
    <property type="nucleotide sequence ID" value="NZ_CP163441.1"/>
</dbReference>
<feature type="domain" description="AMP-binding enzyme C-terminal" evidence="4">
    <location>
        <begin position="397"/>
        <end position="472"/>
    </location>
</feature>
<dbReference type="PANTHER" id="PTHR43201:SF5">
    <property type="entry name" value="MEDIUM-CHAIN ACYL-COA LIGASE ACSF2, MITOCHONDRIAL"/>
    <property type="match status" value="1"/>
</dbReference>
<name>A0AB39QU34_9ACTN</name>
<comment type="similarity">
    <text evidence="1">Belongs to the ATP-dependent AMP-binding enzyme family.</text>
</comment>